<feature type="transmembrane region" description="Helical" evidence="1">
    <location>
        <begin position="127"/>
        <end position="144"/>
    </location>
</feature>
<keyword evidence="3" id="KW-1185">Reference proteome</keyword>
<feature type="transmembrane region" description="Helical" evidence="1">
    <location>
        <begin position="66"/>
        <end position="90"/>
    </location>
</feature>
<keyword evidence="1" id="KW-0472">Membrane</keyword>
<dbReference type="NCBIfam" id="NF047765">
    <property type="entry name" value="LIC_13387_fam"/>
    <property type="match status" value="1"/>
</dbReference>
<dbReference type="InterPro" id="IPR058068">
    <property type="entry name" value="LIC_13387-like"/>
</dbReference>
<feature type="transmembrane region" description="Helical" evidence="1">
    <location>
        <begin position="102"/>
        <end position="121"/>
    </location>
</feature>
<name>A0ABR7L0A2_9PSEU</name>
<protein>
    <submittedName>
        <fullName evidence="2">Uncharacterized protein</fullName>
    </submittedName>
</protein>
<proteinExistence type="predicted"/>
<evidence type="ECO:0000256" key="1">
    <source>
        <dbReference type="SAM" id="Phobius"/>
    </source>
</evidence>
<evidence type="ECO:0000313" key="2">
    <source>
        <dbReference type="EMBL" id="MBC6446022.1"/>
    </source>
</evidence>
<reference evidence="2 3" key="1">
    <citation type="submission" date="2020-06" db="EMBL/GenBank/DDBJ databases">
        <title>Actinokineospora xiongansis sp. nov., isolated from soil of Baiyangdian.</title>
        <authorList>
            <person name="Zhang X."/>
        </authorList>
    </citation>
    <scope>NUCLEOTIDE SEQUENCE [LARGE SCALE GENOMIC DNA]</scope>
    <source>
        <strain evidence="2 3">HBU206404</strain>
    </source>
</reference>
<accession>A0ABR7L0A2</accession>
<comment type="caution">
    <text evidence="2">The sequence shown here is derived from an EMBL/GenBank/DDBJ whole genome shotgun (WGS) entry which is preliminary data.</text>
</comment>
<evidence type="ECO:0000313" key="3">
    <source>
        <dbReference type="Proteomes" id="UP000734823"/>
    </source>
</evidence>
<dbReference type="Proteomes" id="UP000734823">
    <property type="component" value="Unassembled WGS sequence"/>
</dbReference>
<dbReference type="EMBL" id="JABVED010000001">
    <property type="protein sequence ID" value="MBC6446022.1"/>
    <property type="molecule type" value="Genomic_DNA"/>
</dbReference>
<sequence length="156" mass="16540">MMTEQPVNRVLSRATAVGAWFVILTGAGHLLGSILPIELADGGEAAVQEAMRSTPMALGLDSNFKLLFDAMSQLMSVMFIAFGVITLAVARNAPELLAKSAALRWFNVAVGLTSLAMVVYARLLPPMITMSIAAAAFAVACWSSRKRPLTRTGSPT</sequence>
<gene>
    <name evidence="2" type="ORF">GPZ80_02395</name>
</gene>
<keyword evidence="1" id="KW-0812">Transmembrane</keyword>
<organism evidence="2 3">
    <name type="scientific">Actinokineospora xionganensis</name>
    <dbReference type="NCBI Taxonomy" id="2684470"/>
    <lineage>
        <taxon>Bacteria</taxon>
        <taxon>Bacillati</taxon>
        <taxon>Actinomycetota</taxon>
        <taxon>Actinomycetes</taxon>
        <taxon>Pseudonocardiales</taxon>
        <taxon>Pseudonocardiaceae</taxon>
        <taxon>Actinokineospora</taxon>
    </lineage>
</organism>
<dbReference type="RefSeq" id="WP_187218071.1">
    <property type="nucleotide sequence ID" value="NZ_JABVED010000001.1"/>
</dbReference>
<keyword evidence="1" id="KW-1133">Transmembrane helix</keyword>